<dbReference type="InterPro" id="IPR013325">
    <property type="entry name" value="RNA_pol_sigma_r2"/>
</dbReference>
<dbReference type="NCBIfam" id="TIGR02985">
    <property type="entry name" value="Sig70_bacteroi1"/>
    <property type="match status" value="1"/>
</dbReference>
<dbReference type="SUPFAM" id="SSF88946">
    <property type="entry name" value="Sigma2 domain of RNA polymerase sigma factors"/>
    <property type="match status" value="1"/>
</dbReference>
<evidence type="ECO:0000256" key="4">
    <source>
        <dbReference type="ARBA" id="ARBA00023163"/>
    </source>
</evidence>
<evidence type="ECO:0000256" key="1">
    <source>
        <dbReference type="ARBA" id="ARBA00010641"/>
    </source>
</evidence>
<protein>
    <submittedName>
        <fullName evidence="6">RNA polymerase sigma-70 factor</fullName>
    </submittedName>
</protein>
<evidence type="ECO:0000256" key="2">
    <source>
        <dbReference type="ARBA" id="ARBA00023015"/>
    </source>
</evidence>
<proteinExistence type="inferred from homology"/>
<evidence type="ECO:0000259" key="5">
    <source>
        <dbReference type="SMART" id="SM00421"/>
    </source>
</evidence>
<dbReference type="NCBIfam" id="TIGR02937">
    <property type="entry name" value="sigma70-ECF"/>
    <property type="match status" value="1"/>
</dbReference>
<keyword evidence="4" id="KW-0804">Transcription</keyword>
<dbReference type="GO" id="GO:0003677">
    <property type="term" value="F:DNA binding"/>
    <property type="evidence" value="ECO:0007669"/>
    <property type="project" value="InterPro"/>
</dbReference>
<organism evidence="6 7">
    <name type="scientific">Chitinophaga oryziterrae</name>
    <dbReference type="NCBI Taxonomy" id="1031224"/>
    <lineage>
        <taxon>Bacteria</taxon>
        <taxon>Pseudomonadati</taxon>
        <taxon>Bacteroidota</taxon>
        <taxon>Chitinophagia</taxon>
        <taxon>Chitinophagales</taxon>
        <taxon>Chitinophagaceae</taxon>
        <taxon>Chitinophaga</taxon>
    </lineage>
</organism>
<keyword evidence="2" id="KW-0805">Transcription regulation</keyword>
<dbReference type="GO" id="GO:0016987">
    <property type="term" value="F:sigma factor activity"/>
    <property type="evidence" value="ECO:0007669"/>
    <property type="project" value="UniProtKB-KW"/>
</dbReference>
<comment type="caution">
    <text evidence="6">The sequence shown here is derived from an EMBL/GenBank/DDBJ whole genome shotgun (WGS) entry which is preliminary data.</text>
</comment>
<dbReference type="InterPro" id="IPR014284">
    <property type="entry name" value="RNA_pol_sigma-70_dom"/>
</dbReference>
<dbReference type="InterPro" id="IPR007627">
    <property type="entry name" value="RNA_pol_sigma70_r2"/>
</dbReference>
<dbReference type="PANTHER" id="PTHR43133">
    <property type="entry name" value="RNA POLYMERASE ECF-TYPE SIGMA FACTO"/>
    <property type="match status" value="1"/>
</dbReference>
<dbReference type="PRINTS" id="PR00038">
    <property type="entry name" value="HTHLUXR"/>
</dbReference>
<dbReference type="InterPro" id="IPR013249">
    <property type="entry name" value="RNA_pol_sigma70_r4_t2"/>
</dbReference>
<dbReference type="GO" id="GO:0006352">
    <property type="term" value="P:DNA-templated transcription initiation"/>
    <property type="evidence" value="ECO:0007669"/>
    <property type="project" value="InterPro"/>
</dbReference>
<dbReference type="InterPro" id="IPR014327">
    <property type="entry name" value="RNA_pol_sigma70_bacteroid"/>
</dbReference>
<gene>
    <name evidence="6" type="ORF">GO495_16645</name>
</gene>
<accession>A0A6N8JCG4</accession>
<evidence type="ECO:0000256" key="3">
    <source>
        <dbReference type="ARBA" id="ARBA00023082"/>
    </source>
</evidence>
<dbReference type="InterPro" id="IPR000792">
    <property type="entry name" value="Tscrpt_reg_LuxR_C"/>
</dbReference>
<dbReference type="Proteomes" id="UP000468388">
    <property type="component" value="Unassembled WGS sequence"/>
</dbReference>
<dbReference type="PANTHER" id="PTHR43133:SF46">
    <property type="entry name" value="RNA POLYMERASE SIGMA-70 FACTOR ECF SUBFAMILY"/>
    <property type="match status" value="1"/>
</dbReference>
<reference evidence="6 7" key="1">
    <citation type="submission" date="2019-12" db="EMBL/GenBank/DDBJ databases">
        <title>The draft genomic sequence of strain Chitinophaga oryziterrae JCM 16595.</title>
        <authorList>
            <person name="Zhang X."/>
        </authorList>
    </citation>
    <scope>NUCLEOTIDE SEQUENCE [LARGE SCALE GENOMIC DNA]</scope>
    <source>
        <strain evidence="6 7">JCM 16595</strain>
    </source>
</reference>
<evidence type="ECO:0000313" key="6">
    <source>
        <dbReference type="EMBL" id="MVT42221.1"/>
    </source>
</evidence>
<dbReference type="AlphaFoldDB" id="A0A6N8JCG4"/>
<dbReference type="SUPFAM" id="SSF88659">
    <property type="entry name" value="Sigma3 and sigma4 domains of RNA polymerase sigma factors"/>
    <property type="match status" value="1"/>
</dbReference>
<dbReference type="Pfam" id="PF04542">
    <property type="entry name" value="Sigma70_r2"/>
    <property type="match status" value="1"/>
</dbReference>
<evidence type="ECO:0000313" key="7">
    <source>
        <dbReference type="Proteomes" id="UP000468388"/>
    </source>
</evidence>
<dbReference type="Gene3D" id="1.10.1740.10">
    <property type="match status" value="1"/>
</dbReference>
<dbReference type="InterPro" id="IPR013324">
    <property type="entry name" value="RNA_pol_sigma_r3/r4-like"/>
</dbReference>
<dbReference type="Pfam" id="PF08281">
    <property type="entry name" value="Sigma70_r4_2"/>
    <property type="match status" value="1"/>
</dbReference>
<comment type="similarity">
    <text evidence="1">Belongs to the sigma-70 factor family. ECF subfamily.</text>
</comment>
<keyword evidence="3" id="KW-0731">Sigma factor</keyword>
<name>A0A6N8JCG4_9BACT</name>
<sequence>MHKYQDSDEELLQRLQLDRDAAAFTSLYERYWEKLVTLAYIRLQSTMDAQEVVQEVFLDIWKRSDNIHIRHSFHTYISAALKYKIITLLARRKTEADRQSMLNQSETDTSTEQWLSYHQLRDELENTVRALPEKCQLVFRLSRENGLSEKQIAATLNISLKTVEAHMSRALRSLRTSLRHLYFFFF</sequence>
<dbReference type="EMBL" id="WRXO01000004">
    <property type="protein sequence ID" value="MVT42221.1"/>
    <property type="molecule type" value="Genomic_DNA"/>
</dbReference>
<dbReference type="InterPro" id="IPR039425">
    <property type="entry name" value="RNA_pol_sigma-70-like"/>
</dbReference>
<dbReference type="SMART" id="SM00421">
    <property type="entry name" value="HTH_LUXR"/>
    <property type="match status" value="1"/>
</dbReference>
<dbReference type="Gene3D" id="1.10.10.10">
    <property type="entry name" value="Winged helix-like DNA-binding domain superfamily/Winged helix DNA-binding domain"/>
    <property type="match status" value="1"/>
</dbReference>
<dbReference type="RefSeq" id="WP_157300848.1">
    <property type="nucleotide sequence ID" value="NZ_BAAAZB010000005.1"/>
</dbReference>
<feature type="domain" description="HTH luxR-type" evidence="5">
    <location>
        <begin position="128"/>
        <end position="185"/>
    </location>
</feature>
<dbReference type="InterPro" id="IPR036388">
    <property type="entry name" value="WH-like_DNA-bd_sf"/>
</dbReference>
<keyword evidence="7" id="KW-1185">Reference proteome</keyword>
<dbReference type="OrthoDB" id="1097528at2"/>